<evidence type="ECO:0000313" key="6">
    <source>
        <dbReference type="Proteomes" id="UP000236151"/>
    </source>
</evidence>
<evidence type="ECO:0000313" key="5">
    <source>
        <dbReference type="EMBL" id="PNT98144.1"/>
    </source>
</evidence>
<dbReference type="GO" id="GO:0046677">
    <property type="term" value="P:response to antibiotic"/>
    <property type="evidence" value="ECO:0007669"/>
    <property type="project" value="UniProtKB-KW"/>
</dbReference>
<dbReference type="SUPFAM" id="SSF110710">
    <property type="entry name" value="TTHA0583/YokD-like"/>
    <property type="match status" value="1"/>
</dbReference>
<dbReference type="EC" id="2.3.1.-" evidence="4"/>
<dbReference type="GO" id="GO:0046353">
    <property type="term" value="F:aminoglycoside 3-N-acetyltransferase activity"/>
    <property type="evidence" value="ECO:0007669"/>
    <property type="project" value="UniProtKB-EC"/>
</dbReference>
<reference evidence="5 6" key="1">
    <citation type="submission" date="2017-06" db="EMBL/GenBank/DDBJ databases">
        <title>Investigating the central metabolism of Clostridium thermosuccinogenes.</title>
        <authorList>
            <person name="Koendjbiharie J.G."/>
            <person name="van Kranenburg R."/>
        </authorList>
    </citation>
    <scope>NUCLEOTIDE SEQUENCE [LARGE SCALE GENOMIC DNA]</scope>
    <source>
        <strain evidence="5 6">DSM 5806</strain>
    </source>
</reference>
<keyword evidence="6" id="KW-1185">Reference proteome</keyword>
<dbReference type="Pfam" id="PF02522">
    <property type="entry name" value="Antibiotic_NAT"/>
    <property type="match status" value="1"/>
</dbReference>
<name>A0A2K2FH91_9CLOT</name>
<gene>
    <name evidence="5" type="ORF">CDQ84_11655</name>
</gene>
<keyword evidence="3 4" id="KW-0012">Acyltransferase</keyword>
<evidence type="ECO:0000256" key="4">
    <source>
        <dbReference type="RuleBase" id="RU365031"/>
    </source>
</evidence>
<dbReference type="PANTHER" id="PTHR11104">
    <property type="entry name" value="AMINOGLYCOSIDE N3-ACETYLTRANSFERASE"/>
    <property type="match status" value="1"/>
</dbReference>
<keyword evidence="2 4" id="KW-0808">Transferase</keyword>
<proteinExistence type="inferred from homology"/>
<dbReference type="KEGG" id="cthd:CDO33_18455"/>
<dbReference type="RefSeq" id="WP_103081912.1">
    <property type="nucleotide sequence ID" value="NZ_CP021850.1"/>
</dbReference>
<comment type="catalytic activity">
    <reaction evidence="4">
        <text>a 2-deoxystreptamine antibiotic + acetyl-CoA = an N(3)-acetyl-2-deoxystreptamine antibiotic + CoA + H(+)</text>
        <dbReference type="Rhea" id="RHEA:12665"/>
        <dbReference type="ChEBI" id="CHEBI:15378"/>
        <dbReference type="ChEBI" id="CHEBI:57287"/>
        <dbReference type="ChEBI" id="CHEBI:57288"/>
        <dbReference type="ChEBI" id="CHEBI:57921"/>
        <dbReference type="ChEBI" id="CHEBI:77452"/>
        <dbReference type="EC" id="2.3.1.81"/>
    </reaction>
</comment>
<evidence type="ECO:0000256" key="3">
    <source>
        <dbReference type="ARBA" id="ARBA00023315"/>
    </source>
</evidence>
<comment type="caution">
    <text evidence="5">The sequence shown here is derived from an EMBL/GenBank/DDBJ whole genome shotgun (WGS) entry which is preliminary data.</text>
</comment>
<comment type="similarity">
    <text evidence="1 4">Belongs to the antibiotic N-acetyltransferase family.</text>
</comment>
<evidence type="ECO:0000256" key="1">
    <source>
        <dbReference type="ARBA" id="ARBA00006383"/>
    </source>
</evidence>
<dbReference type="InterPro" id="IPR003679">
    <property type="entry name" value="Amioglycoside_AcTrfase"/>
</dbReference>
<evidence type="ECO:0000256" key="2">
    <source>
        <dbReference type="ARBA" id="ARBA00022679"/>
    </source>
</evidence>
<dbReference type="Proteomes" id="UP000236151">
    <property type="component" value="Unassembled WGS sequence"/>
</dbReference>
<dbReference type="AlphaFoldDB" id="A0A2K2FH91"/>
<keyword evidence="4" id="KW-0046">Antibiotic resistance</keyword>
<dbReference type="OrthoDB" id="7330654at2"/>
<dbReference type="EMBL" id="NIOJ01000030">
    <property type="protein sequence ID" value="PNT98144.1"/>
    <property type="molecule type" value="Genomic_DNA"/>
</dbReference>
<organism evidence="5 6">
    <name type="scientific">Clostridium thermosuccinogenes</name>
    <dbReference type="NCBI Taxonomy" id="84032"/>
    <lineage>
        <taxon>Bacteria</taxon>
        <taxon>Bacillati</taxon>
        <taxon>Bacillota</taxon>
        <taxon>Clostridia</taxon>
        <taxon>Eubacteriales</taxon>
        <taxon>Clostridiaceae</taxon>
        <taxon>Clostridium</taxon>
    </lineage>
</organism>
<dbReference type="InterPro" id="IPR028345">
    <property type="entry name" value="Antibiotic_NAT-like"/>
</dbReference>
<accession>A0A2K2FH91</accession>
<protein>
    <recommendedName>
        <fullName evidence="4">Aminoglycoside N(3)-acetyltransferase</fullName>
        <ecNumber evidence="4">2.3.1.-</ecNumber>
    </recommendedName>
</protein>
<dbReference type="PANTHER" id="PTHR11104:SF0">
    <property type="entry name" value="SPBETA PROPHAGE-DERIVED AMINOGLYCOSIDE N(3')-ACETYLTRANSFERASE-LIKE PROTEIN YOKD"/>
    <property type="match status" value="1"/>
</dbReference>
<sequence length="253" mass="28002">MLYRKDIVQGFKNLGLREGDIVLVHSSLRSFGYVDGGAETVIDSLLEAVGESGTVMVPTLTGKSTDGKENPPEFDVRTTPCWTGKIPETFRQRPEARRSLHPTHSVSAIGAGRDELLKGHENGASPCDRFSPYYKNALSGGYVMLIGVDQESNTTIHCCEEVAGVPYHLQKEVTETSIKGYNGEEILVRNRLHDWNKPPTDFNKFDGVFEKHGIMKTGKIGNSTIRLIDAKAMVELAVDMLTKNPYYLLIEKG</sequence>